<dbReference type="Proteomes" id="UP001501490">
    <property type="component" value="Unassembled WGS sequence"/>
</dbReference>
<feature type="compositionally biased region" description="Polar residues" evidence="4">
    <location>
        <begin position="1"/>
        <end position="10"/>
    </location>
</feature>
<dbReference type="Gene3D" id="3.40.50.2300">
    <property type="match status" value="2"/>
</dbReference>
<dbReference type="GO" id="GO:0003677">
    <property type="term" value="F:DNA binding"/>
    <property type="evidence" value="ECO:0007669"/>
    <property type="project" value="UniProtKB-KW"/>
</dbReference>
<keyword evidence="7" id="KW-1185">Reference proteome</keyword>
<evidence type="ECO:0000256" key="1">
    <source>
        <dbReference type="ARBA" id="ARBA00023015"/>
    </source>
</evidence>
<keyword evidence="1" id="KW-0805">Transcription regulation</keyword>
<protein>
    <submittedName>
        <fullName evidence="6">LacI family DNA-binding transcriptional regulator</fullName>
    </submittedName>
</protein>
<evidence type="ECO:0000259" key="5">
    <source>
        <dbReference type="PROSITE" id="PS50932"/>
    </source>
</evidence>
<dbReference type="SUPFAM" id="SSF53822">
    <property type="entry name" value="Periplasmic binding protein-like I"/>
    <property type="match status" value="1"/>
</dbReference>
<proteinExistence type="predicted"/>
<comment type="caution">
    <text evidence="6">The sequence shown here is derived from an EMBL/GenBank/DDBJ whole genome shotgun (WGS) entry which is preliminary data.</text>
</comment>
<feature type="compositionally biased region" description="Polar residues" evidence="4">
    <location>
        <begin position="28"/>
        <end position="39"/>
    </location>
</feature>
<sequence length="338" mass="36114">MRDGEQQFQSGRGAGIREVARRAGVSPATASRSLRGNPSVSAATRDRVLAAARELAYSLPRTPDHIPLIGVLARFPSQWYFAEAISAIEQTLAPADHRMVLHNIGGAENRRRFFERVLPLGQLDGIVVVSSSFDPVERAALDRTGLPITVVGGYVPGRPGVGIDEEAAARVATQHLIGLGHRDIGLISFDPNETVGLATTRARRHGFDAALADAGLRERPEWIVIADGSRMAGGVTVAEQLLTQPRLPTALFAMSDELAIGALQALRRAGLSVPGHVSVVGFDDHEMAAYMDLTTIAQPVREQAREATRLLLDGATGDDRQRSLPVRLVVRGTTGPAA</sequence>
<feature type="domain" description="HTH lacI-type" evidence="5">
    <location>
        <begin position="14"/>
        <end position="57"/>
    </location>
</feature>
<dbReference type="PROSITE" id="PS50932">
    <property type="entry name" value="HTH_LACI_2"/>
    <property type="match status" value="1"/>
</dbReference>
<dbReference type="PANTHER" id="PTHR30146">
    <property type="entry name" value="LACI-RELATED TRANSCRIPTIONAL REPRESSOR"/>
    <property type="match status" value="1"/>
</dbReference>
<accession>A0ABP7ARI8</accession>
<dbReference type="EMBL" id="BAABAB010000049">
    <property type="protein sequence ID" value="GAA3639013.1"/>
    <property type="molecule type" value="Genomic_DNA"/>
</dbReference>
<dbReference type="CDD" id="cd01392">
    <property type="entry name" value="HTH_LacI"/>
    <property type="match status" value="1"/>
</dbReference>
<dbReference type="SMART" id="SM00354">
    <property type="entry name" value="HTH_LACI"/>
    <property type="match status" value="1"/>
</dbReference>
<evidence type="ECO:0000256" key="3">
    <source>
        <dbReference type="ARBA" id="ARBA00023163"/>
    </source>
</evidence>
<name>A0ABP7ARI8_9ACTN</name>
<dbReference type="InterPro" id="IPR046335">
    <property type="entry name" value="LacI/GalR-like_sensor"/>
</dbReference>
<dbReference type="Pfam" id="PF00356">
    <property type="entry name" value="LacI"/>
    <property type="match status" value="1"/>
</dbReference>
<dbReference type="InterPro" id="IPR000843">
    <property type="entry name" value="HTH_LacI"/>
</dbReference>
<dbReference type="RefSeq" id="WP_344809168.1">
    <property type="nucleotide sequence ID" value="NZ_BAABAB010000049.1"/>
</dbReference>
<gene>
    <name evidence="6" type="ORF">GCM10022236_46870</name>
</gene>
<evidence type="ECO:0000256" key="2">
    <source>
        <dbReference type="ARBA" id="ARBA00023125"/>
    </source>
</evidence>
<keyword evidence="3" id="KW-0804">Transcription</keyword>
<dbReference type="CDD" id="cd06267">
    <property type="entry name" value="PBP1_LacI_sugar_binding-like"/>
    <property type="match status" value="1"/>
</dbReference>
<keyword evidence="2 6" id="KW-0238">DNA-binding</keyword>
<reference evidence="7" key="1">
    <citation type="journal article" date="2019" name="Int. J. Syst. Evol. Microbiol.">
        <title>The Global Catalogue of Microorganisms (GCM) 10K type strain sequencing project: providing services to taxonomists for standard genome sequencing and annotation.</title>
        <authorList>
            <consortium name="The Broad Institute Genomics Platform"/>
            <consortium name="The Broad Institute Genome Sequencing Center for Infectious Disease"/>
            <person name="Wu L."/>
            <person name="Ma J."/>
        </authorList>
    </citation>
    <scope>NUCLEOTIDE SEQUENCE [LARGE SCALE GENOMIC DNA]</scope>
    <source>
        <strain evidence="7">JCM 16929</strain>
    </source>
</reference>
<dbReference type="SUPFAM" id="SSF47413">
    <property type="entry name" value="lambda repressor-like DNA-binding domains"/>
    <property type="match status" value="1"/>
</dbReference>
<dbReference type="Pfam" id="PF13377">
    <property type="entry name" value="Peripla_BP_3"/>
    <property type="match status" value="1"/>
</dbReference>
<organism evidence="6 7">
    <name type="scientific">Microlunatus ginsengisoli</name>
    <dbReference type="NCBI Taxonomy" id="363863"/>
    <lineage>
        <taxon>Bacteria</taxon>
        <taxon>Bacillati</taxon>
        <taxon>Actinomycetota</taxon>
        <taxon>Actinomycetes</taxon>
        <taxon>Propionibacteriales</taxon>
        <taxon>Propionibacteriaceae</taxon>
        <taxon>Microlunatus</taxon>
    </lineage>
</organism>
<evidence type="ECO:0000313" key="6">
    <source>
        <dbReference type="EMBL" id="GAA3639013.1"/>
    </source>
</evidence>
<evidence type="ECO:0000313" key="7">
    <source>
        <dbReference type="Proteomes" id="UP001501490"/>
    </source>
</evidence>
<feature type="region of interest" description="Disordered" evidence="4">
    <location>
        <begin position="1"/>
        <end position="39"/>
    </location>
</feature>
<dbReference type="InterPro" id="IPR028082">
    <property type="entry name" value="Peripla_BP_I"/>
</dbReference>
<dbReference type="Gene3D" id="1.10.260.40">
    <property type="entry name" value="lambda repressor-like DNA-binding domains"/>
    <property type="match status" value="1"/>
</dbReference>
<evidence type="ECO:0000256" key="4">
    <source>
        <dbReference type="SAM" id="MobiDB-lite"/>
    </source>
</evidence>
<dbReference type="PANTHER" id="PTHR30146:SF155">
    <property type="entry name" value="ALANINE RACEMASE"/>
    <property type="match status" value="1"/>
</dbReference>
<dbReference type="InterPro" id="IPR010982">
    <property type="entry name" value="Lambda_DNA-bd_dom_sf"/>
</dbReference>